<accession>A0A517TFA9</accession>
<dbReference type="EMBL" id="CP036316">
    <property type="protein sequence ID" value="QDT67052.1"/>
    <property type="molecule type" value="Genomic_DNA"/>
</dbReference>
<proteinExistence type="predicted"/>
<dbReference type="InterPro" id="IPR046461">
    <property type="entry name" value="TerL_ATPase"/>
</dbReference>
<dbReference type="Gene3D" id="3.40.50.300">
    <property type="entry name" value="P-loop containing nucleotide triphosphate hydrolases"/>
    <property type="match status" value="1"/>
</dbReference>
<organism evidence="2 3">
    <name type="scientific">Calycomorphotria hydatis</name>
    <dbReference type="NCBI Taxonomy" id="2528027"/>
    <lineage>
        <taxon>Bacteria</taxon>
        <taxon>Pseudomonadati</taxon>
        <taxon>Planctomycetota</taxon>
        <taxon>Planctomycetia</taxon>
        <taxon>Planctomycetales</taxon>
        <taxon>Planctomycetaceae</taxon>
        <taxon>Calycomorphotria</taxon>
    </lineage>
</organism>
<dbReference type="AlphaFoldDB" id="A0A517TFA9"/>
<dbReference type="InterPro" id="IPR027417">
    <property type="entry name" value="P-loop_NTPase"/>
</dbReference>
<protein>
    <submittedName>
        <fullName evidence="2">Phage Terminase</fullName>
    </submittedName>
</protein>
<feature type="domain" description="Terminase large subunit-like ATPase" evidence="1">
    <location>
        <begin position="43"/>
        <end position="181"/>
    </location>
</feature>
<name>A0A517TFA9_9PLAN</name>
<dbReference type="RefSeq" id="WP_197439824.1">
    <property type="nucleotide sequence ID" value="NZ_CP036316.1"/>
</dbReference>
<evidence type="ECO:0000313" key="3">
    <source>
        <dbReference type="Proteomes" id="UP000319976"/>
    </source>
</evidence>
<dbReference type="Pfam" id="PF03354">
    <property type="entry name" value="TerL_ATPase"/>
    <property type="match status" value="1"/>
</dbReference>
<keyword evidence="3" id="KW-1185">Reference proteome</keyword>
<evidence type="ECO:0000259" key="1">
    <source>
        <dbReference type="Pfam" id="PF03354"/>
    </source>
</evidence>
<dbReference type="Proteomes" id="UP000319976">
    <property type="component" value="Chromosome"/>
</dbReference>
<evidence type="ECO:0000313" key="2">
    <source>
        <dbReference type="EMBL" id="QDT67052.1"/>
    </source>
</evidence>
<gene>
    <name evidence="2" type="ORF">V22_43240</name>
</gene>
<sequence>MNERVPFVQRMQAWQERDFGALDAAWKRLAGISADEAISARIQRRAYIERPRGHSKTADMAIQLAWILLFANSPVNGIAAAADLDQASLILNALKLFCRANPGLCTGIEFRQYKAINKRNGSVLTVISSDADSSWGATPDFIICDELCHWSGPQMWHSLFSAAAKKKHCVLAVLTNAGIGRGWEWEVRERARKHPAWHFSSLDGSIAPWIDQDALAEQRDLLPPSVYERLWENRWQHSDGEFVTLVEAEGCINTDLEIAEHGSSGVQYYAAVDYAEKHDYTVAVLLHREGGRLIVDRIDLAVPSRDEIVPVCWVEDWIERIANDFGAVSFVLDDYQLAGVYQKLSPRYQLSRFDFAGGQGNHTLALMLRSMILNRQIKWYPGCGQHPDKSERDDLATELASLLLKQRANGRVRIDHKHGLHDDRCFALGAAVMLAMQQDVPTERDTLEVHSPDSDGGFFW</sequence>
<dbReference type="KEGG" id="chya:V22_43240"/>
<reference evidence="2 3" key="1">
    <citation type="submission" date="2019-02" db="EMBL/GenBank/DDBJ databases">
        <title>Deep-cultivation of Planctomycetes and their phenomic and genomic characterization uncovers novel biology.</title>
        <authorList>
            <person name="Wiegand S."/>
            <person name="Jogler M."/>
            <person name="Boedeker C."/>
            <person name="Pinto D."/>
            <person name="Vollmers J."/>
            <person name="Rivas-Marin E."/>
            <person name="Kohn T."/>
            <person name="Peeters S.H."/>
            <person name="Heuer A."/>
            <person name="Rast P."/>
            <person name="Oberbeckmann S."/>
            <person name="Bunk B."/>
            <person name="Jeske O."/>
            <person name="Meyerdierks A."/>
            <person name="Storesund J.E."/>
            <person name="Kallscheuer N."/>
            <person name="Luecker S."/>
            <person name="Lage O.M."/>
            <person name="Pohl T."/>
            <person name="Merkel B.J."/>
            <person name="Hornburger P."/>
            <person name="Mueller R.-W."/>
            <person name="Bruemmer F."/>
            <person name="Labrenz M."/>
            <person name="Spormann A.M."/>
            <person name="Op den Camp H."/>
            <person name="Overmann J."/>
            <person name="Amann R."/>
            <person name="Jetten M.S.M."/>
            <person name="Mascher T."/>
            <person name="Medema M.H."/>
            <person name="Devos D.P."/>
            <person name="Kaster A.-K."/>
            <person name="Ovreas L."/>
            <person name="Rohde M."/>
            <person name="Galperin M.Y."/>
            <person name="Jogler C."/>
        </authorList>
    </citation>
    <scope>NUCLEOTIDE SEQUENCE [LARGE SCALE GENOMIC DNA]</scope>
    <source>
        <strain evidence="2 3">V22</strain>
    </source>
</reference>
<dbReference type="Gene3D" id="3.30.420.240">
    <property type="match status" value="1"/>
</dbReference>